<sequence>MVALALGLTLFGLGQFDEPVFAVLTRTWQAVLGGLGPVAQKLVQPSGLSTHGVVVGLSYRLLYMLVSIGLLHVLLRGRHTRAIGLGYGLAFSLSLALLLLGQQAGWPLASVQGHRLMDLISSPLALLLLYGLVLLRRAKR</sequence>
<accession>A0A418R4T6</accession>
<dbReference type="AlphaFoldDB" id="A0A418R4T6"/>
<gene>
    <name evidence="2" type="ORF">D0T11_05270</name>
</gene>
<organism evidence="2 3">
    <name type="scientific">Hymenobacter rubripertinctus</name>
    <dbReference type="NCBI Taxonomy" id="2029981"/>
    <lineage>
        <taxon>Bacteria</taxon>
        <taxon>Pseudomonadati</taxon>
        <taxon>Bacteroidota</taxon>
        <taxon>Cytophagia</taxon>
        <taxon>Cytophagales</taxon>
        <taxon>Hymenobacteraceae</taxon>
        <taxon>Hymenobacter</taxon>
    </lineage>
</organism>
<dbReference type="Proteomes" id="UP000284250">
    <property type="component" value="Unassembled WGS sequence"/>
</dbReference>
<evidence type="ECO:0000313" key="3">
    <source>
        <dbReference type="Proteomes" id="UP000284250"/>
    </source>
</evidence>
<dbReference type="EMBL" id="QYCN01000005">
    <property type="protein sequence ID" value="RIY12422.1"/>
    <property type="molecule type" value="Genomic_DNA"/>
</dbReference>
<feature type="transmembrane region" description="Helical" evidence="1">
    <location>
        <begin position="57"/>
        <end position="75"/>
    </location>
</feature>
<dbReference type="OrthoDB" id="887066at2"/>
<protein>
    <submittedName>
        <fullName evidence="2">Uncharacterized protein</fullName>
    </submittedName>
</protein>
<feature type="transmembrane region" description="Helical" evidence="1">
    <location>
        <begin position="116"/>
        <end position="135"/>
    </location>
</feature>
<keyword evidence="1" id="KW-0812">Transmembrane</keyword>
<evidence type="ECO:0000313" key="2">
    <source>
        <dbReference type="EMBL" id="RIY12422.1"/>
    </source>
</evidence>
<reference evidence="2 3" key="1">
    <citation type="submission" date="2018-09" db="EMBL/GenBank/DDBJ databases">
        <authorList>
            <person name="Zeman M."/>
            <person name="Pardy F."/>
        </authorList>
    </citation>
    <scope>NUCLEOTIDE SEQUENCE [LARGE SCALE GENOMIC DNA]</scope>
    <source>
        <strain evidence="2 3">CCM 8852</strain>
    </source>
</reference>
<keyword evidence="1" id="KW-1133">Transmembrane helix</keyword>
<keyword evidence="1" id="KW-0472">Membrane</keyword>
<name>A0A418R4T6_9BACT</name>
<comment type="caution">
    <text evidence="2">The sequence shown here is derived from an EMBL/GenBank/DDBJ whole genome shotgun (WGS) entry which is preliminary data.</text>
</comment>
<evidence type="ECO:0000256" key="1">
    <source>
        <dbReference type="SAM" id="Phobius"/>
    </source>
</evidence>
<dbReference type="NCBIfam" id="NF046082">
    <property type="entry name" value="assoc_w_XrtX"/>
    <property type="match status" value="1"/>
</dbReference>
<proteinExistence type="predicted"/>
<keyword evidence="3" id="KW-1185">Reference proteome</keyword>
<feature type="transmembrane region" description="Helical" evidence="1">
    <location>
        <begin position="82"/>
        <end position="104"/>
    </location>
</feature>
<reference evidence="2 3" key="2">
    <citation type="submission" date="2019-01" db="EMBL/GenBank/DDBJ databases">
        <title>Hymenobacter humicola sp. nov., isolated from soils in Antarctica.</title>
        <authorList>
            <person name="Sedlacek I."/>
            <person name="Holochova P."/>
            <person name="Kralova S."/>
            <person name="Pantucek R."/>
            <person name="Stankova E."/>
            <person name="Vrbovska V."/>
            <person name="Kristofova L."/>
            <person name="Svec P."/>
            <person name="Busse H.-J."/>
        </authorList>
    </citation>
    <scope>NUCLEOTIDE SEQUENCE [LARGE SCALE GENOMIC DNA]</scope>
    <source>
        <strain evidence="2 3">CCM 8852</strain>
    </source>
</reference>